<dbReference type="SUPFAM" id="SSF53335">
    <property type="entry name" value="S-adenosyl-L-methionine-dependent methyltransferases"/>
    <property type="match status" value="1"/>
</dbReference>
<dbReference type="Gene3D" id="3.40.50.150">
    <property type="entry name" value="Vaccinia Virus protein VP39"/>
    <property type="match status" value="1"/>
</dbReference>
<proteinExistence type="predicted"/>
<gene>
    <name evidence="1" type="ORF">G4V39_01575</name>
</gene>
<evidence type="ECO:0000313" key="1">
    <source>
        <dbReference type="EMBL" id="QIJ71039.1"/>
    </source>
</evidence>
<dbReference type="InterPro" id="IPR050508">
    <property type="entry name" value="Methyltransf_Superfamily"/>
</dbReference>
<organism evidence="1 2">
    <name type="scientific">Thermosulfuriphilus ammonigenes</name>
    <dbReference type="NCBI Taxonomy" id="1936021"/>
    <lineage>
        <taxon>Bacteria</taxon>
        <taxon>Pseudomonadati</taxon>
        <taxon>Thermodesulfobacteriota</taxon>
        <taxon>Thermodesulfobacteria</taxon>
        <taxon>Thermodesulfobacteriales</taxon>
        <taxon>Thermodesulfobacteriaceae</taxon>
        <taxon>Thermosulfuriphilus</taxon>
    </lineage>
</organism>
<dbReference type="Pfam" id="PF08241">
    <property type="entry name" value="Methyltransf_11"/>
    <property type="match status" value="1"/>
</dbReference>
<dbReference type="GO" id="GO:0032259">
    <property type="term" value="P:methylation"/>
    <property type="evidence" value="ECO:0007669"/>
    <property type="project" value="UniProtKB-KW"/>
</dbReference>
<sequence>MEYQKVARAFDEQARAYDAWYEKNPLYGLELKALDLLGPFSQPSLEVGVGTGRFAGPLKVGFGLDPALSMLQIARRRGITVICGQAEALPFRSGVFRTVFCLFSLCFLVSPVKALEEASRVLGREGELRLAFINRASSWGRWYQEKAKEGHPLYSLAHFFDPEEVKLLVGRVGFEIKTAVSAIFNPPDHQRIGQETPRPGIDRRAGIIILALTKKQHHSN</sequence>
<dbReference type="PANTHER" id="PTHR42912:SF80">
    <property type="entry name" value="METHYLTRANSFERASE DOMAIN-CONTAINING PROTEIN"/>
    <property type="match status" value="1"/>
</dbReference>
<dbReference type="InterPro" id="IPR013216">
    <property type="entry name" value="Methyltransf_11"/>
</dbReference>
<reference evidence="1 2" key="1">
    <citation type="submission" date="2020-02" db="EMBL/GenBank/DDBJ databases">
        <title>Genome analysis of Thermosulfuriphilus ammonigenes ST65T, an anaerobic thermophilic chemolithoautotrophic bacterium isolated from a deep-sea hydrothermal vent.</title>
        <authorList>
            <person name="Slobodkina G."/>
            <person name="Allioux M."/>
            <person name="Merkel A."/>
            <person name="Alain K."/>
            <person name="Jebbar M."/>
            <person name="Slobodkin A."/>
        </authorList>
    </citation>
    <scope>NUCLEOTIDE SEQUENCE [LARGE SCALE GENOMIC DNA]</scope>
    <source>
        <strain evidence="1 2">ST65</strain>
    </source>
</reference>
<dbReference type="AlphaFoldDB" id="A0A6G7PTM9"/>
<protein>
    <submittedName>
        <fullName evidence="1">Class I SAM-dependent methyltransferase</fullName>
    </submittedName>
</protein>
<dbReference type="CDD" id="cd02440">
    <property type="entry name" value="AdoMet_MTases"/>
    <property type="match status" value="1"/>
</dbReference>
<evidence type="ECO:0000313" key="2">
    <source>
        <dbReference type="Proteomes" id="UP000502179"/>
    </source>
</evidence>
<dbReference type="GO" id="GO:0008757">
    <property type="term" value="F:S-adenosylmethionine-dependent methyltransferase activity"/>
    <property type="evidence" value="ECO:0007669"/>
    <property type="project" value="InterPro"/>
</dbReference>
<keyword evidence="1" id="KW-0808">Transferase</keyword>
<accession>A0A6G7PTM9</accession>
<dbReference type="RefSeq" id="WP_166031261.1">
    <property type="nucleotide sequence ID" value="NZ_CP048877.1"/>
</dbReference>
<dbReference type="Proteomes" id="UP000502179">
    <property type="component" value="Chromosome"/>
</dbReference>
<keyword evidence="2" id="KW-1185">Reference proteome</keyword>
<dbReference type="PANTHER" id="PTHR42912">
    <property type="entry name" value="METHYLTRANSFERASE"/>
    <property type="match status" value="1"/>
</dbReference>
<keyword evidence="1" id="KW-0489">Methyltransferase</keyword>
<dbReference type="EMBL" id="CP048877">
    <property type="protein sequence ID" value="QIJ71039.1"/>
    <property type="molecule type" value="Genomic_DNA"/>
</dbReference>
<name>A0A6G7PTM9_9BACT</name>
<dbReference type="KEGG" id="tav:G4V39_01575"/>
<dbReference type="InterPro" id="IPR029063">
    <property type="entry name" value="SAM-dependent_MTases_sf"/>
</dbReference>